<reference evidence="2" key="1">
    <citation type="submission" date="2014-09" db="EMBL/GenBank/DDBJ databases">
        <authorList>
            <person name="GOMEZ-VALERO Laura"/>
        </authorList>
    </citation>
    <scope>NUCLEOTIDE SEQUENCE</scope>
    <source>
        <strain evidence="2">ATCC33218</strain>
    </source>
</reference>
<evidence type="ECO:0000313" key="3">
    <source>
        <dbReference type="EMBL" id="SCX90500.1"/>
    </source>
</evidence>
<proteinExistence type="predicted"/>
<accession>A0A098GAK2</accession>
<evidence type="ECO:0000313" key="4">
    <source>
        <dbReference type="Proteomes" id="UP000032414"/>
    </source>
</evidence>
<feature type="transmembrane region" description="Helical" evidence="1">
    <location>
        <begin position="77"/>
        <end position="99"/>
    </location>
</feature>
<organism evidence="2 4">
    <name type="scientific">Legionella micdadei</name>
    <name type="common">Tatlockia micdadei</name>
    <dbReference type="NCBI Taxonomy" id="451"/>
    <lineage>
        <taxon>Bacteria</taxon>
        <taxon>Pseudomonadati</taxon>
        <taxon>Pseudomonadota</taxon>
        <taxon>Gammaproteobacteria</taxon>
        <taxon>Legionellales</taxon>
        <taxon>Legionellaceae</taxon>
        <taxon>Legionella</taxon>
    </lineage>
</organism>
<dbReference type="Proteomes" id="UP000032414">
    <property type="component" value="Chromosome I"/>
</dbReference>
<dbReference type="AlphaFoldDB" id="A0A098GAK2"/>
<dbReference type="HOGENOM" id="CLU_1146070_0_0_6"/>
<keyword evidence="5" id="KW-1185">Reference proteome</keyword>
<dbReference type="OrthoDB" id="5653724at2"/>
<reference evidence="4" key="2">
    <citation type="submission" date="2014-09" db="EMBL/GenBank/DDBJ databases">
        <authorList>
            <person name="Gomez-Valero L."/>
        </authorList>
    </citation>
    <scope>NUCLEOTIDE SEQUENCE [LARGE SCALE GENOMIC DNA]</scope>
    <source>
        <strain evidence="4">ATCC33218</strain>
    </source>
</reference>
<evidence type="ECO:0000313" key="2">
    <source>
        <dbReference type="EMBL" id="CEG59458.1"/>
    </source>
</evidence>
<evidence type="ECO:0000313" key="5">
    <source>
        <dbReference type="Proteomes" id="UP000182998"/>
    </source>
</evidence>
<dbReference type="EMBL" id="LN614830">
    <property type="protein sequence ID" value="CEG59458.1"/>
    <property type="molecule type" value="Genomic_DNA"/>
</dbReference>
<dbReference type="EMBL" id="FMVN01000002">
    <property type="protein sequence ID" value="SCX90500.1"/>
    <property type="molecule type" value="Genomic_DNA"/>
</dbReference>
<dbReference type="Proteomes" id="UP000182998">
    <property type="component" value="Unassembled WGS sequence"/>
</dbReference>
<protein>
    <submittedName>
        <fullName evidence="2">Uncharacterized protein</fullName>
    </submittedName>
</protein>
<keyword evidence="1" id="KW-0472">Membrane</keyword>
<sequence>MVGFFKQKLSVPRVALPIDSNSKVEAFDSGNEKHQEIINARVARFKEALEAISTVDKGIALGFTMSSVVYGVNSIPYLPYIPLSLTIGMAGTFILAYSLGCRSKAYEKYQKAFIDLKEVYEWSMGTRRSDNEYWYAIREKAVQEMILTLGPWVPKEVICTWKEKDLKSGLIPEYVKERLPLRQAKELSEDFKGKLSALASGSIQAANWQYRYYGENNMGDFSVIAEGHWEQAKSLGLSLKAMATKLVGTFMAAPSPKPHSG</sequence>
<name>A0A098GAK2_LEGMI</name>
<keyword evidence="1" id="KW-1133">Transmembrane helix</keyword>
<evidence type="ECO:0000256" key="1">
    <source>
        <dbReference type="SAM" id="Phobius"/>
    </source>
</evidence>
<dbReference type="KEGG" id="tmc:LMI_0090"/>
<keyword evidence="1" id="KW-0812">Transmembrane</keyword>
<dbReference type="PATRIC" id="fig|451.8.peg.1058"/>
<reference evidence="3 5" key="3">
    <citation type="submission" date="2016-10" db="EMBL/GenBank/DDBJ databases">
        <authorList>
            <person name="Varghese N."/>
            <person name="Submissions S."/>
        </authorList>
    </citation>
    <scope>NUCLEOTIDE SEQUENCE [LARGE SCALE GENOMIC DNA]</scope>
    <source>
        <strain evidence="3 5">ATCC 33218</strain>
    </source>
</reference>
<dbReference type="RefSeq" id="WP_045098042.1">
    <property type="nucleotide sequence ID" value="NZ_CP020614.1"/>
</dbReference>
<gene>
    <name evidence="2" type="ORF">LMI_0090</name>
    <name evidence="3" type="ORF">SAMN02982997_00327</name>
</gene>